<evidence type="ECO:0000259" key="7">
    <source>
        <dbReference type="PROSITE" id="PS50929"/>
    </source>
</evidence>
<dbReference type="InterPro" id="IPR050835">
    <property type="entry name" value="ABC_transporter_sub-D"/>
</dbReference>
<accession>A0A7H9CFU1</accession>
<proteinExistence type="predicted"/>
<dbReference type="GO" id="GO:0005886">
    <property type="term" value="C:plasma membrane"/>
    <property type="evidence" value="ECO:0007669"/>
    <property type="project" value="UniProtKB-SubCell"/>
</dbReference>
<keyword evidence="3 6" id="KW-0812">Transmembrane</keyword>
<evidence type="ECO:0000256" key="6">
    <source>
        <dbReference type="SAM" id="Phobius"/>
    </source>
</evidence>
<feature type="transmembrane region" description="Helical" evidence="6">
    <location>
        <begin position="12"/>
        <end position="36"/>
    </location>
</feature>
<reference evidence="8 9" key="1">
    <citation type="submission" date="2020-02" db="EMBL/GenBank/DDBJ databases">
        <title>Complete genome sequence of the novel Campylobacter species Candidatus Campylobacter infans.</title>
        <authorList>
            <person name="Duim B."/>
            <person name="Zomer A."/>
            <person name="van der Graaf L."/>
            <person name="Wagenaar J."/>
        </authorList>
    </citation>
    <scope>NUCLEOTIDE SEQUENCE [LARGE SCALE GENOMIC DNA]</scope>
    <source>
        <strain evidence="8 9">19S00001</strain>
    </source>
</reference>
<dbReference type="KEGG" id="cinf:CINF_0421"/>
<dbReference type="PANTHER" id="PTHR11384:SF59">
    <property type="entry name" value="LYSOSOMAL COBALAMIN TRANSPORTER ABCD4"/>
    <property type="match status" value="1"/>
</dbReference>
<dbReference type="PANTHER" id="PTHR11384">
    <property type="entry name" value="ATP-BINDING CASSETTE, SUB-FAMILY D MEMBER"/>
    <property type="match status" value="1"/>
</dbReference>
<evidence type="ECO:0000313" key="9">
    <source>
        <dbReference type="Proteomes" id="UP000509414"/>
    </source>
</evidence>
<evidence type="ECO:0000256" key="2">
    <source>
        <dbReference type="ARBA" id="ARBA00022448"/>
    </source>
</evidence>
<evidence type="ECO:0000256" key="5">
    <source>
        <dbReference type="ARBA" id="ARBA00023136"/>
    </source>
</evidence>
<dbReference type="GO" id="GO:0005524">
    <property type="term" value="F:ATP binding"/>
    <property type="evidence" value="ECO:0007669"/>
    <property type="project" value="InterPro"/>
</dbReference>
<dbReference type="InterPro" id="IPR036640">
    <property type="entry name" value="ABC1_TM_sf"/>
</dbReference>
<feature type="transmembrane region" description="Helical" evidence="6">
    <location>
        <begin position="291"/>
        <end position="308"/>
    </location>
</feature>
<evidence type="ECO:0000256" key="1">
    <source>
        <dbReference type="ARBA" id="ARBA00004651"/>
    </source>
</evidence>
<evidence type="ECO:0000313" key="8">
    <source>
        <dbReference type="EMBL" id="QLI04956.1"/>
    </source>
</evidence>
<organism evidence="8 9">
    <name type="scientific">Candidatus Campylobacter infans</name>
    <dbReference type="NCBI Taxonomy" id="2561898"/>
    <lineage>
        <taxon>Bacteria</taxon>
        <taxon>Pseudomonadati</taxon>
        <taxon>Campylobacterota</taxon>
        <taxon>Epsilonproteobacteria</taxon>
        <taxon>Campylobacterales</taxon>
        <taxon>Campylobacteraceae</taxon>
        <taxon>Campylobacter</taxon>
    </lineage>
</organism>
<dbReference type="AlphaFoldDB" id="A0A7H9CFU1"/>
<dbReference type="PROSITE" id="PS50929">
    <property type="entry name" value="ABC_TM1F"/>
    <property type="match status" value="1"/>
</dbReference>
<keyword evidence="2" id="KW-0813">Transport</keyword>
<feature type="transmembrane region" description="Helical" evidence="6">
    <location>
        <begin position="123"/>
        <end position="146"/>
    </location>
</feature>
<dbReference type="RefSeq" id="WP_179975573.1">
    <property type="nucleotide sequence ID" value="NZ_CP049075.1"/>
</dbReference>
<dbReference type="GO" id="GO:0015833">
    <property type="term" value="P:peptide transport"/>
    <property type="evidence" value="ECO:0007669"/>
    <property type="project" value="InterPro"/>
</dbReference>
<keyword evidence="4 6" id="KW-1133">Transmembrane helix</keyword>
<dbReference type="EMBL" id="CP049075">
    <property type="protein sequence ID" value="QLI04956.1"/>
    <property type="molecule type" value="Genomic_DNA"/>
</dbReference>
<name>A0A7H9CFU1_9BACT</name>
<protein>
    <submittedName>
        <fullName evidence="8">Long-chain fatty acid ABC transporter, fused permease and ATPase components, SbmA family</fullName>
    </submittedName>
</protein>
<feature type="transmembrane region" description="Helical" evidence="6">
    <location>
        <begin position="221"/>
        <end position="243"/>
    </location>
</feature>
<dbReference type="NCBIfam" id="NF009036">
    <property type="entry name" value="PRK12369.1"/>
    <property type="match status" value="1"/>
</dbReference>
<feature type="transmembrane region" description="Helical" evidence="6">
    <location>
        <begin position="314"/>
        <end position="336"/>
    </location>
</feature>
<dbReference type="InterPro" id="IPR011527">
    <property type="entry name" value="ABC1_TM_dom"/>
</dbReference>
<evidence type="ECO:0000256" key="4">
    <source>
        <dbReference type="ARBA" id="ARBA00022989"/>
    </source>
</evidence>
<comment type="subcellular location">
    <subcellularLocation>
        <location evidence="1">Cell membrane</location>
        <topology evidence="1">Multi-pass membrane protein</topology>
    </subcellularLocation>
</comment>
<dbReference type="GO" id="GO:1904680">
    <property type="term" value="F:peptide transmembrane transporter activity"/>
    <property type="evidence" value="ECO:0007669"/>
    <property type="project" value="InterPro"/>
</dbReference>
<dbReference type="Proteomes" id="UP000509414">
    <property type="component" value="Chromosome"/>
</dbReference>
<gene>
    <name evidence="8" type="ORF">CINF_0421</name>
</gene>
<dbReference type="Gene3D" id="1.20.1560.10">
    <property type="entry name" value="ABC transporter type 1, transmembrane domain"/>
    <property type="match status" value="1"/>
</dbReference>
<dbReference type="InterPro" id="IPR009248">
    <property type="entry name" value="SbmA_BacA"/>
</dbReference>
<feature type="transmembrane region" description="Helical" evidence="6">
    <location>
        <begin position="188"/>
        <end position="209"/>
    </location>
</feature>
<sequence length="378" mass="43797">MISSFFASRKWTLWAYGGLLVLVLSLVVQTSLNVAINNWYKSFYDLAQNASDYSEFKELNACQDRFLEQNNKQNFNKHTQNFNQTSSQNFNNKSPASQNPCQELKNNAINIKISAFWQEIKTFLFIAMPYVIIYALSVFFASHWCFRWREAMTFAYFNKWKACKSDIEGSSQRLQEDIYRFAKITEDLGLKTLRAIMTLIAFIPVLWGLSNGVDLPFFKDIPGALVWVALIVSVGGLIISWFVGIKLPKLEYNIQKSEAAFRKELVFAEDNKQNYASLPSMIELFSGVKFSFYRLFLHYGYFNIWLISFSQLMVIVPFVIMGVGLFTGVITLGILIQVSNAFSQVRESFSVFIENWTLITELRSIHKRLKEFEQSIKW</sequence>
<keyword evidence="9" id="KW-1185">Reference proteome</keyword>
<dbReference type="SUPFAM" id="SSF90123">
    <property type="entry name" value="ABC transporter transmembrane region"/>
    <property type="match status" value="1"/>
</dbReference>
<feature type="domain" description="ABC transmembrane type-1" evidence="7">
    <location>
        <begin position="172"/>
        <end position="361"/>
    </location>
</feature>
<evidence type="ECO:0000256" key="3">
    <source>
        <dbReference type="ARBA" id="ARBA00022692"/>
    </source>
</evidence>
<keyword evidence="5 6" id="KW-0472">Membrane</keyword>
<dbReference type="GO" id="GO:0140359">
    <property type="term" value="F:ABC-type transporter activity"/>
    <property type="evidence" value="ECO:0007669"/>
    <property type="project" value="InterPro"/>
</dbReference>
<dbReference type="Pfam" id="PF05992">
    <property type="entry name" value="SbmA_BacA"/>
    <property type="match status" value="2"/>
</dbReference>